<sequence>MIVFLFFGSQSKQIPEDWAKNSRNFSLGQITKPFLRLWDSTEPQ</sequence>
<dbReference type="EMBL" id="GBXM01083543">
    <property type="protein sequence ID" value="JAH25034.1"/>
    <property type="molecule type" value="Transcribed_RNA"/>
</dbReference>
<evidence type="ECO:0000313" key="1">
    <source>
        <dbReference type="EMBL" id="JAH25034.1"/>
    </source>
</evidence>
<dbReference type="AlphaFoldDB" id="A0A0E9R7E6"/>
<reference evidence="1" key="2">
    <citation type="journal article" date="2015" name="Fish Shellfish Immunol.">
        <title>Early steps in the European eel (Anguilla anguilla)-Vibrio vulnificus interaction in the gills: Role of the RtxA13 toxin.</title>
        <authorList>
            <person name="Callol A."/>
            <person name="Pajuelo D."/>
            <person name="Ebbesson L."/>
            <person name="Teles M."/>
            <person name="MacKenzie S."/>
            <person name="Amaro C."/>
        </authorList>
    </citation>
    <scope>NUCLEOTIDE SEQUENCE</scope>
</reference>
<accession>A0A0E9R7E6</accession>
<organism evidence="1">
    <name type="scientific">Anguilla anguilla</name>
    <name type="common">European freshwater eel</name>
    <name type="synonym">Muraena anguilla</name>
    <dbReference type="NCBI Taxonomy" id="7936"/>
    <lineage>
        <taxon>Eukaryota</taxon>
        <taxon>Metazoa</taxon>
        <taxon>Chordata</taxon>
        <taxon>Craniata</taxon>
        <taxon>Vertebrata</taxon>
        <taxon>Euteleostomi</taxon>
        <taxon>Actinopterygii</taxon>
        <taxon>Neopterygii</taxon>
        <taxon>Teleostei</taxon>
        <taxon>Anguilliformes</taxon>
        <taxon>Anguillidae</taxon>
        <taxon>Anguilla</taxon>
    </lineage>
</organism>
<name>A0A0E9R7E6_ANGAN</name>
<proteinExistence type="predicted"/>
<reference evidence="1" key="1">
    <citation type="submission" date="2014-11" db="EMBL/GenBank/DDBJ databases">
        <authorList>
            <person name="Amaro Gonzalez C."/>
        </authorList>
    </citation>
    <scope>NUCLEOTIDE SEQUENCE</scope>
</reference>
<protein>
    <submittedName>
        <fullName evidence="1">Uncharacterized protein</fullName>
    </submittedName>
</protein>